<protein>
    <submittedName>
        <fullName evidence="2">Uncharacterized protein</fullName>
    </submittedName>
</protein>
<comment type="caution">
    <text evidence="2">The sequence shown here is derived from an EMBL/GenBank/DDBJ whole genome shotgun (WGS) entry which is preliminary data.</text>
</comment>
<evidence type="ECO:0000313" key="2">
    <source>
        <dbReference type="EMBL" id="PNF13963.1"/>
    </source>
</evidence>
<organism evidence="2 3">
    <name type="scientific">Cryptotermes secundus</name>
    <dbReference type="NCBI Taxonomy" id="105785"/>
    <lineage>
        <taxon>Eukaryota</taxon>
        <taxon>Metazoa</taxon>
        <taxon>Ecdysozoa</taxon>
        <taxon>Arthropoda</taxon>
        <taxon>Hexapoda</taxon>
        <taxon>Insecta</taxon>
        <taxon>Pterygota</taxon>
        <taxon>Neoptera</taxon>
        <taxon>Polyneoptera</taxon>
        <taxon>Dictyoptera</taxon>
        <taxon>Blattodea</taxon>
        <taxon>Blattoidea</taxon>
        <taxon>Termitoidae</taxon>
        <taxon>Kalotermitidae</taxon>
        <taxon>Cryptotermitinae</taxon>
        <taxon>Cryptotermes</taxon>
    </lineage>
</organism>
<reference evidence="2 3" key="1">
    <citation type="submission" date="2017-12" db="EMBL/GenBank/DDBJ databases">
        <title>Hemimetabolous genomes reveal molecular basis of termite eusociality.</title>
        <authorList>
            <person name="Harrison M.C."/>
            <person name="Jongepier E."/>
            <person name="Robertson H.M."/>
            <person name="Arning N."/>
            <person name="Bitard-Feildel T."/>
            <person name="Chao H."/>
            <person name="Childers C.P."/>
            <person name="Dinh H."/>
            <person name="Doddapaneni H."/>
            <person name="Dugan S."/>
            <person name="Gowin J."/>
            <person name="Greiner C."/>
            <person name="Han Y."/>
            <person name="Hu H."/>
            <person name="Hughes D.S.T."/>
            <person name="Huylmans A.-K."/>
            <person name="Kemena C."/>
            <person name="Kremer L.P.M."/>
            <person name="Lee S.L."/>
            <person name="Lopez-Ezquerra A."/>
            <person name="Mallet L."/>
            <person name="Monroy-Kuhn J.M."/>
            <person name="Moser A."/>
            <person name="Murali S.C."/>
            <person name="Muzny D.M."/>
            <person name="Otani S."/>
            <person name="Piulachs M.-D."/>
            <person name="Poelchau M."/>
            <person name="Qu J."/>
            <person name="Schaub F."/>
            <person name="Wada-Katsumata A."/>
            <person name="Worley K.C."/>
            <person name="Xie Q."/>
            <person name="Ylla G."/>
            <person name="Poulsen M."/>
            <person name="Gibbs R.A."/>
            <person name="Schal C."/>
            <person name="Richards S."/>
            <person name="Belles X."/>
            <person name="Korb J."/>
            <person name="Bornberg-Bauer E."/>
        </authorList>
    </citation>
    <scope>NUCLEOTIDE SEQUENCE [LARGE SCALE GENOMIC DNA]</scope>
    <source>
        <tissue evidence="2">Whole body</tissue>
    </source>
</reference>
<name>A0A2J7PCA3_9NEOP</name>
<gene>
    <name evidence="2" type="ORF">B7P43_G08672</name>
</gene>
<proteinExistence type="predicted"/>
<evidence type="ECO:0000313" key="3">
    <source>
        <dbReference type="Proteomes" id="UP000235965"/>
    </source>
</evidence>
<accession>A0A2J7PCA3</accession>
<feature type="transmembrane region" description="Helical" evidence="1">
    <location>
        <begin position="35"/>
        <end position="55"/>
    </location>
</feature>
<dbReference type="Proteomes" id="UP000235965">
    <property type="component" value="Unassembled WGS sequence"/>
</dbReference>
<sequence length="69" mass="7685">MLSACLILALILACGWPMRTLKLLATRVHMLRTRVWVVLPSGTSLLMTSGVSVVGRSFPFLKQLRITCR</sequence>
<keyword evidence="3" id="KW-1185">Reference proteome</keyword>
<evidence type="ECO:0000256" key="1">
    <source>
        <dbReference type="SAM" id="Phobius"/>
    </source>
</evidence>
<keyword evidence="1" id="KW-1133">Transmembrane helix</keyword>
<dbReference type="EMBL" id="NEVH01027063">
    <property type="protein sequence ID" value="PNF13963.1"/>
    <property type="molecule type" value="Genomic_DNA"/>
</dbReference>
<dbReference type="AlphaFoldDB" id="A0A2J7PCA3"/>
<keyword evidence="1" id="KW-0812">Transmembrane</keyword>
<keyword evidence="1" id="KW-0472">Membrane</keyword>